<dbReference type="AlphaFoldDB" id="A0A8S1PY03"/>
<dbReference type="OrthoDB" id="299553at2759"/>
<keyword evidence="2" id="KW-1185">Reference proteome</keyword>
<protein>
    <submittedName>
        <fullName evidence="1">Uncharacterized protein</fullName>
    </submittedName>
</protein>
<sequence>MNSEWQQMLMEDLNAKLLQRAELIGHYEELEELLEFHKTNSTFEYSFAIKIEQLDKEIQSNFSSDQKIKSLIKEREKLYQELTKRIEEQTLQVFEQYMANWISDFKGFRVIHGEEKYQQLLLEQQKQINGMIYTQYNKKIQGITEIYKQFNQIDQAIQYNISYVDNDLQNQLNQQQNKTNQSMIQKKDDTLQLSQIIQQMEFSKQLVNQQQDDSLIQHMDEFNNIMTKQSHPIKLQTIYEEQQQNNNCQIRQHHHSKTIFSHKHSTAQTSPQLSKSYFVKENPLKKSLTKGTLLLKKFSNKPSKREFDVFLHQNPTQLGYGLRMAQLTQDRIEFRNQLKPQIIDSSLPLSQILRVIIPKQIQGYLKRRPSKIQEKENNVPTLSYWPMQILTFNHGQIDLLFHSQDHMMDWYNGLVNVKNINQ</sequence>
<name>A0A8S1PY03_9CILI</name>
<proteinExistence type="predicted"/>
<evidence type="ECO:0000313" key="1">
    <source>
        <dbReference type="EMBL" id="CAD8107558.1"/>
    </source>
</evidence>
<gene>
    <name evidence="1" type="ORF">PSON_ATCC_30995.1.T0890075</name>
</gene>
<accession>A0A8S1PY03</accession>
<dbReference type="Proteomes" id="UP000692954">
    <property type="component" value="Unassembled WGS sequence"/>
</dbReference>
<evidence type="ECO:0000313" key="2">
    <source>
        <dbReference type="Proteomes" id="UP000692954"/>
    </source>
</evidence>
<reference evidence="1" key="1">
    <citation type="submission" date="2021-01" db="EMBL/GenBank/DDBJ databases">
        <authorList>
            <consortium name="Genoscope - CEA"/>
            <person name="William W."/>
        </authorList>
    </citation>
    <scope>NUCLEOTIDE SEQUENCE</scope>
</reference>
<dbReference type="EMBL" id="CAJJDN010000089">
    <property type="protein sequence ID" value="CAD8107558.1"/>
    <property type="molecule type" value="Genomic_DNA"/>
</dbReference>
<organism evidence="1 2">
    <name type="scientific">Paramecium sonneborni</name>
    <dbReference type="NCBI Taxonomy" id="65129"/>
    <lineage>
        <taxon>Eukaryota</taxon>
        <taxon>Sar</taxon>
        <taxon>Alveolata</taxon>
        <taxon>Ciliophora</taxon>
        <taxon>Intramacronucleata</taxon>
        <taxon>Oligohymenophorea</taxon>
        <taxon>Peniculida</taxon>
        <taxon>Parameciidae</taxon>
        <taxon>Paramecium</taxon>
    </lineage>
</organism>
<comment type="caution">
    <text evidence="1">The sequence shown here is derived from an EMBL/GenBank/DDBJ whole genome shotgun (WGS) entry which is preliminary data.</text>
</comment>